<dbReference type="AlphaFoldDB" id="A0A0M4NHZ5"/>
<sequence length="43" mass="5216">MLHSPSINVSFLKVKLQYENFKILPEEEELKRFKRNLKKNLNV</sequence>
<evidence type="ECO:0000313" key="1">
    <source>
        <dbReference type="EMBL" id="ALE38359.1"/>
    </source>
</evidence>
<proteinExistence type="predicted"/>
<gene>
    <name evidence="1" type="ORF">G436_1153</name>
</gene>
<protein>
    <submittedName>
        <fullName evidence="1">Uncharacterized protein</fullName>
    </submittedName>
</protein>
<reference evidence="1 2" key="1">
    <citation type="journal article" date="2015" name="Genome Announc.">
        <title>Whole-Genome Sequence of Leptospira interrogans Serovar Hardjo Subtype Hardjoprajitno Strain Norma, Isolated from Cattle in a Leptospirosis Outbreak in Brazil.</title>
        <authorList>
            <person name="Cosate M.R."/>
            <person name="Soares S.C."/>
            <person name="Mendes T.A."/>
            <person name="Raittz R.T."/>
            <person name="Moreira E.C."/>
            <person name="Leite R."/>
            <person name="Fernandes G.R."/>
            <person name="Haddad J.P."/>
            <person name="Ortega J.M."/>
        </authorList>
    </citation>
    <scope>NUCLEOTIDE SEQUENCE [LARGE SCALE GENOMIC DNA]</scope>
    <source>
        <strain evidence="1 2">Norma</strain>
    </source>
</reference>
<dbReference type="Proteomes" id="UP000056502">
    <property type="component" value="Chromosome I"/>
</dbReference>
<dbReference type="PATRIC" id="fig|1279460.3.peg.1161"/>
<evidence type="ECO:0000313" key="2">
    <source>
        <dbReference type="Proteomes" id="UP000056502"/>
    </source>
</evidence>
<name>A0A0M4NHZ5_LEPIR</name>
<dbReference type="EMBL" id="CP012603">
    <property type="protein sequence ID" value="ALE38359.1"/>
    <property type="molecule type" value="Genomic_DNA"/>
</dbReference>
<accession>A0A0M4NHZ5</accession>
<organism evidence="1">
    <name type="scientific">Leptospira interrogans serovar Hardjo str. Norma</name>
    <dbReference type="NCBI Taxonomy" id="1279460"/>
    <lineage>
        <taxon>Bacteria</taxon>
        <taxon>Pseudomonadati</taxon>
        <taxon>Spirochaetota</taxon>
        <taxon>Spirochaetia</taxon>
        <taxon>Leptospirales</taxon>
        <taxon>Leptospiraceae</taxon>
        <taxon>Leptospira</taxon>
    </lineage>
</organism>